<name>A0A813YRU8_9BILA</name>
<keyword evidence="1" id="KW-0175">Coiled coil</keyword>
<evidence type="ECO:0000313" key="6">
    <source>
        <dbReference type="Proteomes" id="UP000663864"/>
    </source>
</evidence>
<dbReference type="CDD" id="cd00198">
    <property type="entry name" value="vWFA"/>
    <property type="match status" value="1"/>
</dbReference>
<dbReference type="PANTHER" id="PTHR46601:SF2">
    <property type="entry name" value="UBIQUITIN-LIKE PROTEASE FAMILY PROFILE DOMAIN-CONTAINING PROTEIN"/>
    <property type="match status" value="1"/>
</dbReference>
<dbReference type="EMBL" id="CAJNOT010000194">
    <property type="protein sequence ID" value="CAF0888109.1"/>
    <property type="molecule type" value="Genomic_DNA"/>
</dbReference>
<dbReference type="InterPro" id="IPR027417">
    <property type="entry name" value="P-loop_NTPase"/>
</dbReference>
<dbReference type="GO" id="GO:0017038">
    <property type="term" value="P:protein import"/>
    <property type="evidence" value="ECO:0007669"/>
    <property type="project" value="InterPro"/>
</dbReference>
<dbReference type="SUPFAM" id="SSF53300">
    <property type="entry name" value="vWA-like"/>
    <property type="match status" value="1"/>
</dbReference>
<feature type="region of interest" description="Disordered" evidence="2">
    <location>
        <begin position="1185"/>
        <end position="1212"/>
    </location>
</feature>
<feature type="domain" description="SecA family profile" evidence="3">
    <location>
        <begin position="235"/>
        <end position="873"/>
    </location>
</feature>
<dbReference type="SUPFAM" id="SSF52540">
    <property type="entry name" value="P-loop containing nucleoside triphosphate hydrolases"/>
    <property type="match status" value="2"/>
</dbReference>
<dbReference type="Proteomes" id="UP000663836">
    <property type="component" value="Unassembled WGS sequence"/>
</dbReference>
<proteinExistence type="predicted"/>
<evidence type="ECO:0000256" key="1">
    <source>
        <dbReference type="SAM" id="Coils"/>
    </source>
</evidence>
<evidence type="ECO:0000259" key="3">
    <source>
        <dbReference type="PROSITE" id="PS51196"/>
    </source>
</evidence>
<dbReference type="Proteomes" id="UP000663864">
    <property type="component" value="Unassembled WGS sequence"/>
</dbReference>
<gene>
    <name evidence="5" type="ORF">JBS370_LOCUS18944</name>
    <name evidence="4" type="ORF">ZHD862_LOCUS6739</name>
</gene>
<protein>
    <recommendedName>
        <fullName evidence="3">SecA family profile domain-containing protein</fullName>
    </recommendedName>
</protein>
<evidence type="ECO:0000313" key="4">
    <source>
        <dbReference type="EMBL" id="CAF0888109.1"/>
    </source>
</evidence>
<dbReference type="EMBL" id="CAJOBD010002207">
    <property type="protein sequence ID" value="CAF3864357.1"/>
    <property type="molecule type" value="Genomic_DNA"/>
</dbReference>
<dbReference type="PROSITE" id="PS51196">
    <property type="entry name" value="SECA_MOTOR_DEAD"/>
    <property type="match status" value="1"/>
</dbReference>
<dbReference type="GO" id="GO:0005524">
    <property type="term" value="F:ATP binding"/>
    <property type="evidence" value="ECO:0007669"/>
    <property type="project" value="InterPro"/>
</dbReference>
<feature type="coiled-coil region" evidence="1">
    <location>
        <begin position="70"/>
        <end position="97"/>
    </location>
</feature>
<accession>A0A813YRU8</accession>
<evidence type="ECO:0000313" key="5">
    <source>
        <dbReference type="EMBL" id="CAF3864357.1"/>
    </source>
</evidence>
<sequence>MRNIKSYSEMISELEKKIIDLKQNLDVELISDQRTRFEAMRDQFFGNLAMSLKVLKLISSEFKNTLSLSIPNIEKIENELKEKVEDIKKKLLAYASQDKHSQLDADYFRMYYNYLVSFDKYIRLSEAEIRHCLELAEAKVFEKVTSLSKDITGSISDVTKIAELLEKIKFFAENFSMFDTKINGIIDEVLKSYRTQQGPLVLSQLTMILEKTDVGSRLIAEHSCLSGEDWRKRREKMQKQDDLEYVLRELEGDDLATDVLSSRYKAFRRMYDELISKILGSFNPKTETEPNIEVLITQTKILLGTVAQKANEVTWDHSFRDKIPELLAHIFAVWTLKNTQHYNAMRGIDAANLYLLMPHVAQVISIFRILGIGYRKNPTVFGHRVPFIKRISDDLINNLVQIGTGEGKSVVMAVTACVFALIGIDVDCSCYSEYLSMRDKNDFAPVFRALGIEERIQYGTFNKLCENFLNEQCNIREKMHDMIMNNKNLIDVIQRTTRIRPKVLLIDEVDVFLSEKYYGGMYIPSVYLKDPLIKNLLDTLWKDRNLHTLSAIKALPAYKACATRFSNWIFLFDEAIKDMLTALKSFQSSTYIVQNDKIVYVEGESVVENVVHGYDTIWAYYYENQKGFISQNSLEKNVGIIINCGTFSYAEMPHEFAYITGVTGTLKTLAESEKNILKTVYYIDKNTYMPSVFGKSNRNYNSANDVQVVNVSEYFMRIRGEIDTMRNAQRAILVFFESEEKLLAFYNSPELSSLKQNVQIITEKVSTKERELCIKRAATEGRVTLLTRTFGRGTDFICRNQQVLANGGIHVLQTFFSEELSEEYQIMGRGARQGDRGSYRILLLDSDLEWVLGADWEDRIPTITGSTLYAALDKDRNMLYESKCAAKQVGIEQCKREHQASRNFMKALSEGDINTVKMFLIEQNRGVNTVSEISRTVLLMDATGSMSNLLSATKDTVCTMFERASVVLEEKGLSKDSFSMQFAIYRNYNSRENKILEVSSWETKGSNLRAFMNRIGPEGGWGAEAIEVGLWHAVKESETQDGISQVILIGDAPPNTKTDVTKKRAEFGEHYWKKTRFAISTYYEDELETLKSENIPVHAFYLTNYAKDNFQKIAKETEGRYKPLALSYLMALSGAERARRCREKKKAAGLHELIKQQDCERKRLARSKMPPAKLKKLRLRQQTNLRKFRSKSKLNPTRPSPPESSFRTKQSKSKALNRILNALPANKDKQFELIKEIAANLNIVKLEKKFERNQQSLSTDVKQRVYDYYFRDDISYQAPGKRDSITIRENGEKKKLQKRYLLYSLNEVYQLFAEENPQAVISCSSFKNLRPCNVLYKSATPHNLCLCIYHENISLLLQAIDERIHGIKSIDLNSFIKLLVCDDSQELCMFSNCSQCSNNFKMKIQDQMIDQFVIIKWSLWSTSKEGRTVKIDYEGTVQNCINILQTKINPFLFHVFIKRQQSNFFEMLKKDVTDKKCLLQVDYAENYSIIEQNEIQSAHWSRKQLSIFTAHVWSQSKTYPLAIISDDSSHDKYTVAKCLEHLFNRLKVLLPSMEELIIFSDVDGIGGSVKRMVYQDVLVGKRCRNANDFLHLIEQKNTSFVIDELSPDEIEHGRDGLGLIFNQVKAVPNIQKVHSMTVIDIHKIECKIYSYSDKKTIVNF</sequence>
<reference evidence="4" key="1">
    <citation type="submission" date="2021-02" db="EMBL/GenBank/DDBJ databases">
        <authorList>
            <person name="Nowell W R."/>
        </authorList>
    </citation>
    <scope>NUCLEOTIDE SEQUENCE</scope>
</reference>
<comment type="caution">
    <text evidence="4">The sequence shown here is derived from an EMBL/GenBank/DDBJ whole genome shotgun (WGS) entry which is preliminary data.</text>
</comment>
<dbReference type="PANTHER" id="PTHR46601">
    <property type="entry name" value="ULP_PROTEASE DOMAIN-CONTAINING PROTEIN"/>
    <property type="match status" value="1"/>
</dbReference>
<dbReference type="GO" id="GO:0016020">
    <property type="term" value="C:membrane"/>
    <property type="evidence" value="ECO:0007669"/>
    <property type="project" value="InterPro"/>
</dbReference>
<organism evidence="4 6">
    <name type="scientific">Rotaria sordida</name>
    <dbReference type="NCBI Taxonomy" id="392033"/>
    <lineage>
        <taxon>Eukaryota</taxon>
        <taxon>Metazoa</taxon>
        <taxon>Spiralia</taxon>
        <taxon>Gnathifera</taxon>
        <taxon>Rotifera</taxon>
        <taxon>Eurotatoria</taxon>
        <taxon>Bdelloidea</taxon>
        <taxon>Philodinida</taxon>
        <taxon>Philodinidae</taxon>
        <taxon>Rotaria</taxon>
    </lineage>
</organism>
<dbReference type="Gene3D" id="3.40.50.300">
    <property type="entry name" value="P-loop containing nucleotide triphosphate hydrolases"/>
    <property type="match status" value="2"/>
</dbReference>
<dbReference type="InterPro" id="IPR014018">
    <property type="entry name" value="SecA_motor_DEAD"/>
</dbReference>
<evidence type="ECO:0000256" key="2">
    <source>
        <dbReference type="SAM" id="MobiDB-lite"/>
    </source>
</evidence>
<dbReference type="InterPro" id="IPR036465">
    <property type="entry name" value="vWFA_dom_sf"/>
</dbReference>
<dbReference type="Pfam" id="PF07517">
    <property type="entry name" value="SecA_DEAD"/>
    <property type="match status" value="1"/>
</dbReference>
<dbReference type="InterPro" id="IPR011115">
    <property type="entry name" value="SecA_DEAD"/>
</dbReference>
<dbReference type="Gene3D" id="3.40.50.410">
    <property type="entry name" value="von Willebrand factor, type A domain"/>
    <property type="match status" value="1"/>
</dbReference>
<feature type="compositionally biased region" description="Polar residues" evidence="2">
    <location>
        <begin position="1193"/>
        <end position="1208"/>
    </location>
</feature>